<protein>
    <submittedName>
        <fullName evidence="1">Methyltransferase domain-containing protein</fullName>
    </submittedName>
</protein>
<dbReference type="Pfam" id="PF13489">
    <property type="entry name" value="Methyltransf_23"/>
    <property type="match status" value="1"/>
</dbReference>
<name>A0A1T4NJG0_9HYPH</name>
<evidence type="ECO:0000313" key="1">
    <source>
        <dbReference type="EMBL" id="SJZ79392.1"/>
    </source>
</evidence>
<dbReference type="Proteomes" id="UP000190092">
    <property type="component" value="Unassembled WGS sequence"/>
</dbReference>
<accession>A0A1T4NJG0</accession>
<organism evidence="1 2">
    <name type="scientific">Enhydrobacter aerosaccus</name>
    <dbReference type="NCBI Taxonomy" id="225324"/>
    <lineage>
        <taxon>Bacteria</taxon>
        <taxon>Pseudomonadati</taxon>
        <taxon>Pseudomonadota</taxon>
        <taxon>Alphaproteobacteria</taxon>
        <taxon>Hyphomicrobiales</taxon>
        <taxon>Enhydrobacter</taxon>
    </lineage>
</organism>
<dbReference type="EMBL" id="FUWJ01000002">
    <property type="protein sequence ID" value="SJZ79392.1"/>
    <property type="molecule type" value="Genomic_DNA"/>
</dbReference>
<keyword evidence="2" id="KW-1185">Reference proteome</keyword>
<keyword evidence="1" id="KW-0808">Transferase</keyword>
<dbReference type="OrthoDB" id="9787738at2"/>
<proteinExistence type="predicted"/>
<dbReference type="GO" id="GO:0008168">
    <property type="term" value="F:methyltransferase activity"/>
    <property type="evidence" value="ECO:0007669"/>
    <property type="project" value="UniProtKB-KW"/>
</dbReference>
<evidence type="ECO:0000313" key="2">
    <source>
        <dbReference type="Proteomes" id="UP000190092"/>
    </source>
</evidence>
<sequence length="242" mass="27808">MAALDAAMKWHPAEREMRRHLRALMAKVDSGRLEELRRQFGERMRKASADSRYKYLDVAFYTREKLRLARRLGLDKAPPLRVLDIGTGGGHFPFVCRYFGHSVVGIDIENPVYAGIAGSLGVERTIVRVEPGTPLPALDGRFDLITACNITFNEKRGDRGQPRQFWSLPEWQFFLEDLVANQLRYPGTIYLMLNKQSRRRLLGFEWPAYNRELMAMAARNGARIDRLGGTIRMSFASYRAIR</sequence>
<dbReference type="InterPro" id="IPR029063">
    <property type="entry name" value="SAM-dependent_MTases_sf"/>
</dbReference>
<dbReference type="CDD" id="cd02440">
    <property type="entry name" value="AdoMet_MTases"/>
    <property type="match status" value="1"/>
</dbReference>
<dbReference type="Gene3D" id="3.40.50.150">
    <property type="entry name" value="Vaccinia Virus protein VP39"/>
    <property type="match status" value="1"/>
</dbReference>
<keyword evidence="1" id="KW-0489">Methyltransferase</keyword>
<dbReference type="AlphaFoldDB" id="A0A1T4NJG0"/>
<dbReference type="SUPFAM" id="SSF53335">
    <property type="entry name" value="S-adenosyl-L-methionine-dependent methyltransferases"/>
    <property type="match status" value="1"/>
</dbReference>
<gene>
    <name evidence="1" type="ORF">SAMN02745126_02315</name>
</gene>
<dbReference type="RefSeq" id="WP_085934016.1">
    <property type="nucleotide sequence ID" value="NZ_FUWJ01000002.1"/>
</dbReference>
<reference evidence="2" key="1">
    <citation type="submission" date="2017-02" db="EMBL/GenBank/DDBJ databases">
        <authorList>
            <person name="Varghese N."/>
            <person name="Submissions S."/>
        </authorList>
    </citation>
    <scope>NUCLEOTIDE SEQUENCE [LARGE SCALE GENOMIC DNA]</scope>
    <source>
        <strain evidence="2">ATCC 27094</strain>
    </source>
</reference>
<dbReference type="GO" id="GO:0032259">
    <property type="term" value="P:methylation"/>
    <property type="evidence" value="ECO:0007669"/>
    <property type="project" value="UniProtKB-KW"/>
</dbReference>